<accession>A0A9W6Q2Z3</accession>
<dbReference type="AlphaFoldDB" id="A0A9W6Q2Z3"/>
<dbReference type="Proteomes" id="UP001165124">
    <property type="component" value="Unassembled WGS sequence"/>
</dbReference>
<evidence type="ECO:0000256" key="1">
    <source>
        <dbReference type="SAM" id="MobiDB-lite"/>
    </source>
</evidence>
<proteinExistence type="predicted"/>
<evidence type="ECO:0000313" key="3">
    <source>
        <dbReference type="EMBL" id="GLW67573.1"/>
    </source>
</evidence>
<sequence>MDTDQGIPRRPDDHRRPGAPGAPGPAGMPGRPVSPSATSTGPLGVRETSGIQVRLGTRRTRDDRRARRGRRRAGVLAACTLTVAAGLIAAGVLLAPDLRDRLGGGETGGSGAGGRADLDAPAAALPRAGAPVEVGTADGSRYRLQTVTAGTADGTAAPQQASRSARGTYAYIDYILSNPTDERVLLDFPGDVFVKRDLVSAEDRGRCVWQAGVPEDMCTPPTRSEVVRRLKGGPLIDGEGGDRYLPPGSAYLVRATVEVPLDRPAQGRGDLRLFIWKQLYMADQPAREVPFPR</sequence>
<dbReference type="EMBL" id="BSRZ01000027">
    <property type="protein sequence ID" value="GLW67573.1"/>
    <property type="molecule type" value="Genomic_DNA"/>
</dbReference>
<reference evidence="3" key="1">
    <citation type="submission" date="2023-02" db="EMBL/GenBank/DDBJ databases">
        <title>Actinomadura rubrobrunea NBRC 14622.</title>
        <authorList>
            <person name="Ichikawa N."/>
            <person name="Sato H."/>
            <person name="Tonouchi N."/>
        </authorList>
    </citation>
    <scope>NUCLEOTIDE SEQUENCE</scope>
    <source>
        <strain evidence="3">NBRC 14622</strain>
    </source>
</reference>
<evidence type="ECO:0000256" key="2">
    <source>
        <dbReference type="SAM" id="Phobius"/>
    </source>
</evidence>
<feature type="transmembrane region" description="Helical" evidence="2">
    <location>
        <begin position="73"/>
        <end position="95"/>
    </location>
</feature>
<keyword evidence="2" id="KW-0812">Transmembrane</keyword>
<feature type="region of interest" description="Disordered" evidence="1">
    <location>
        <begin position="1"/>
        <end position="50"/>
    </location>
</feature>
<name>A0A9W6Q2Z3_9ACTN</name>
<comment type="caution">
    <text evidence="3">The sequence shown here is derived from an EMBL/GenBank/DDBJ whole genome shotgun (WGS) entry which is preliminary data.</text>
</comment>
<feature type="compositionally biased region" description="Basic and acidic residues" evidence="1">
    <location>
        <begin position="7"/>
        <end position="16"/>
    </location>
</feature>
<evidence type="ECO:0000313" key="4">
    <source>
        <dbReference type="Proteomes" id="UP001165124"/>
    </source>
</evidence>
<gene>
    <name evidence="3" type="ORF">Arub01_58160</name>
</gene>
<keyword evidence="4" id="KW-1185">Reference proteome</keyword>
<keyword evidence="2" id="KW-1133">Transmembrane helix</keyword>
<protein>
    <submittedName>
        <fullName evidence="3">Uncharacterized protein</fullName>
    </submittedName>
</protein>
<keyword evidence="2" id="KW-0472">Membrane</keyword>
<dbReference type="RefSeq" id="WP_067916355.1">
    <property type="nucleotide sequence ID" value="NZ_BSRZ01000027.1"/>
</dbReference>
<organism evidence="3 4">
    <name type="scientific">Actinomadura rubrobrunea</name>
    <dbReference type="NCBI Taxonomy" id="115335"/>
    <lineage>
        <taxon>Bacteria</taxon>
        <taxon>Bacillati</taxon>
        <taxon>Actinomycetota</taxon>
        <taxon>Actinomycetes</taxon>
        <taxon>Streptosporangiales</taxon>
        <taxon>Thermomonosporaceae</taxon>
        <taxon>Actinomadura</taxon>
    </lineage>
</organism>